<dbReference type="EMBL" id="ML013977">
    <property type="protein sequence ID" value="RKO94939.1"/>
    <property type="molecule type" value="Genomic_DNA"/>
</dbReference>
<proteinExistence type="inferred from homology"/>
<organism evidence="7 8">
    <name type="scientific">Caulochytrium protostelioides</name>
    <dbReference type="NCBI Taxonomy" id="1555241"/>
    <lineage>
        <taxon>Eukaryota</taxon>
        <taxon>Fungi</taxon>
        <taxon>Fungi incertae sedis</taxon>
        <taxon>Chytridiomycota</taxon>
        <taxon>Chytridiomycota incertae sedis</taxon>
        <taxon>Chytridiomycetes</taxon>
        <taxon>Caulochytriales</taxon>
        <taxon>Caulochytriaceae</taxon>
        <taxon>Caulochytrium</taxon>
    </lineage>
</organism>
<name>A0A4P9WP66_9FUNG</name>
<dbReference type="GO" id="GO:0000124">
    <property type="term" value="C:SAGA complex"/>
    <property type="evidence" value="ECO:0007669"/>
    <property type="project" value="InterPro"/>
</dbReference>
<protein>
    <recommendedName>
        <fullName evidence="6">Transcription initiation factor TFIID subunit 12 domain-containing protein</fullName>
    </recommendedName>
</protein>
<dbReference type="InterPro" id="IPR009072">
    <property type="entry name" value="Histone-fold"/>
</dbReference>
<evidence type="ECO:0000313" key="7">
    <source>
        <dbReference type="EMBL" id="RKO94939.1"/>
    </source>
</evidence>
<accession>A0A4P9WP66</accession>
<reference evidence="8" key="1">
    <citation type="journal article" date="2018" name="Nat. Microbiol.">
        <title>Leveraging single-cell genomics to expand the fungal tree of life.</title>
        <authorList>
            <person name="Ahrendt S.R."/>
            <person name="Quandt C.A."/>
            <person name="Ciobanu D."/>
            <person name="Clum A."/>
            <person name="Salamov A."/>
            <person name="Andreopoulos B."/>
            <person name="Cheng J.F."/>
            <person name="Woyke T."/>
            <person name="Pelin A."/>
            <person name="Henrissat B."/>
            <person name="Reynolds N.K."/>
            <person name="Benny G.L."/>
            <person name="Smith M.E."/>
            <person name="James T.Y."/>
            <person name="Grigoriev I.V."/>
        </authorList>
    </citation>
    <scope>NUCLEOTIDE SEQUENCE [LARGE SCALE GENOMIC DNA]</scope>
    <source>
        <strain evidence="8">ATCC 52028</strain>
    </source>
</reference>
<keyword evidence="5" id="KW-0539">Nucleus</keyword>
<dbReference type="CDD" id="cd07981">
    <property type="entry name" value="HFD_TAF12"/>
    <property type="match status" value="1"/>
</dbReference>
<dbReference type="Pfam" id="PF03847">
    <property type="entry name" value="TFIID_20kDa"/>
    <property type="match status" value="1"/>
</dbReference>
<evidence type="ECO:0000256" key="3">
    <source>
        <dbReference type="ARBA" id="ARBA00023015"/>
    </source>
</evidence>
<evidence type="ECO:0000256" key="1">
    <source>
        <dbReference type="ARBA" id="ARBA00004123"/>
    </source>
</evidence>
<evidence type="ECO:0000259" key="6">
    <source>
        <dbReference type="Pfam" id="PF03847"/>
    </source>
</evidence>
<dbReference type="GO" id="GO:0003677">
    <property type="term" value="F:DNA binding"/>
    <property type="evidence" value="ECO:0007669"/>
    <property type="project" value="TreeGrafter"/>
</dbReference>
<comment type="subcellular location">
    <subcellularLocation>
        <location evidence="1">Nucleus</location>
    </subcellularLocation>
</comment>
<keyword evidence="4" id="KW-0804">Transcription</keyword>
<gene>
    <name evidence="7" type="ORF">CAUPRSCDRAFT_773</name>
</gene>
<dbReference type="SUPFAM" id="SSF47113">
    <property type="entry name" value="Histone-fold"/>
    <property type="match status" value="1"/>
</dbReference>
<evidence type="ECO:0000256" key="2">
    <source>
        <dbReference type="ARBA" id="ARBA00007530"/>
    </source>
</evidence>
<dbReference type="Gene3D" id="1.10.20.10">
    <property type="entry name" value="Histone, subunit A"/>
    <property type="match status" value="1"/>
</dbReference>
<dbReference type="InterPro" id="IPR037794">
    <property type="entry name" value="TAF12"/>
</dbReference>
<dbReference type="GO" id="GO:0005669">
    <property type="term" value="C:transcription factor TFIID complex"/>
    <property type="evidence" value="ECO:0007669"/>
    <property type="project" value="InterPro"/>
</dbReference>
<feature type="non-terminal residue" evidence="7">
    <location>
        <position position="1"/>
    </location>
</feature>
<dbReference type="GO" id="GO:0046982">
    <property type="term" value="F:protein heterodimerization activity"/>
    <property type="evidence" value="ECO:0007669"/>
    <property type="project" value="InterPro"/>
</dbReference>
<dbReference type="Proteomes" id="UP000268535">
    <property type="component" value="Unassembled WGS sequence"/>
</dbReference>
<sequence length="71" mass="8025">AKRKIHALTEEVGHALRLDPEMEKTLLAMADNVIEQLTTSAAVLAAHRGSRVLDVRDIQLPLQRNWNFRVP</sequence>
<evidence type="ECO:0000256" key="4">
    <source>
        <dbReference type="ARBA" id="ARBA00023163"/>
    </source>
</evidence>
<dbReference type="InterPro" id="IPR003228">
    <property type="entry name" value="TFIID_TAF12_dom"/>
</dbReference>
<dbReference type="PANTHER" id="PTHR12264">
    <property type="entry name" value="TRANSCRIPTION INITIATION FACTOR TFIID SUBUNIT 12"/>
    <property type="match status" value="1"/>
</dbReference>
<dbReference type="AlphaFoldDB" id="A0A4P9WP66"/>
<evidence type="ECO:0000256" key="5">
    <source>
        <dbReference type="ARBA" id="ARBA00023242"/>
    </source>
</evidence>
<evidence type="ECO:0000313" key="8">
    <source>
        <dbReference type="Proteomes" id="UP000268535"/>
    </source>
</evidence>
<keyword evidence="3" id="KW-0805">Transcription regulation</keyword>
<dbReference type="GO" id="GO:0051123">
    <property type="term" value="P:RNA polymerase II preinitiation complex assembly"/>
    <property type="evidence" value="ECO:0007669"/>
    <property type="project" value="TreeGrafter"/>
</dbReference>
<comment type="similarity">
    <text evidence="2">Belongs to the TAF12 family.</text>
</comment>
<feature type="domain" description="Transcription initiation factor TFIID subunit 12" evidence="6">
    <location>
        <begin position="2"/>
        <end position="67"/>
    </location>
</feature>
<dbReference type="PANTHER" id="PTHR12264:SF21">
    <property type="entry name" value="TRANSCRIPTION INITIATION FACTOR TFIID SUBUNIT 12"/>
    <property type="match status" value="1"/>
</dbReference>
<dbReference type="GO" id="GO:0017025">
    <property type="term" value="F:TBP-class protein binding"/>
    <property type="evidence" value="ECO:0007669"/>
    <property type="project" value="TreeGrafter"/>
</dbReference>
<feature type="non-terminal residue" evidence="7">
    <location>
        <position position="71"/>
    </location>
</feature>